<dbReference type="InterPro" id="IPR029058">
    <property type="entry name" value="AB_hydrolase_fold"/>
</dbReference>
<feature type="domain" description="DUF1023" evidence="1">
    <location>
        <begin position="201"/>
        <end position="371"/>
    </location>
</feature>
<name>A0A7S8MXY3_9MICO</name>
<evidence type="ECO:0000259" key="1">
    <source>
        <dbReference type="Pfam" id="PF06259"/>
    </source>
</evidence>
<evidence type="ECO:0000313" key="2">
    <source>
        <dbReference type="EMBL" id="QPE04973.1"/>
    </source>
</evidence>
<keyword evidence="3" id="KW-1185">Reference proteome</keyword>
<dbReference type="KEGG" id="msf:IT882_02295"/>
<dbReference type="Gene3D" id="3.40.50.1820">
    <property type="entry name" value="alpha/beta hydrolase"/>
    <property type="match status" value="1"/>
</dbReference>
<organism evidence="2 3">
    <name type="scientific">Microbacterium schleiferi</name>
    <dbReference type="NCBI Taxonomy" id="69362"/>
    <lineage>
        <taxon>Bacteria</taxon>
        <taxon>Bacillati</taxon>
        <taxon>Actinomycetota</taxon>
        <taxon>Actinomycetes</taxon>
        <taxon>Micrococcales</taxon>
        <taxon>Microbacteriaceae</taxon>
        <taxon>Microbacterium</taxon>
    </lineage>
</organism>
<dbReference type="RefSeq" id="WP_195692994.1">
    <property type="nucleotide sequence ID" value="NZ_CP064760.1"/>
</dbReference>
<accession>A0A7S8MXY3</accession>
<dbReference type="Pfam" id="PF06259">
    <property type="entry name" value="Abhydrolase_8"/>
    <property type="match status" value="1"/>
</dbReference>
<evidence type="ECO:0000313" key="3">
    <source>
        <dbReference type="Proteomes" id="UP000594480"/>
    </source>
</evidence>
<sequence length="419" mass="44746">MNVYGADVAQLRELGRRFEDAAARLEAGRMSVGDAIQVKAWFGPAAIAFRYEWESDHSRRILNAAERLRTAAAALHSNALEQERTSAVSAAGSGATARPRVDRPGSSLAAKWDAMTDEERRRLPLSQLTDVYGYAPSLPARVRDEANRIALERYLTMPCPAGPEAAVDRYRRMLVAIEQVQAALREHPDAQLLVFDPGSGDSVHVAISLGDMDTADNVAVHTQGWTSRADKEGGLSDPLARLAALRGHVGGETAMVLWMDYDAPQNQPSFGDVFGIANAQQTQYGEAGAGRLADFAEGIRGNNPDARITALGHSYGSYVTGLAAQQTDVFDAVVVFGSPGVGASSLDQLNVGPNFYVVEAPGDIIADSGQFGADPSSIHGARRIAADPMPQFFIAAHESYLREGSASQRGIADVVAGRR</sequence>
<proteinExistence type="predicted"/>
<reference evidence="2 3" key="1">
    <citation type="submission" date="2020-11" db="EMBL/GenBank/DDBJ databases">
        <title>Amino acid is mineralized and recycled by bacteria in oceanic microbiome.</title>
        <authorList>
            <person name="Zheng L.Y."/>
        </authorList>
    </citation>
    <scope>NUCLEOTIDE SEQUENCE [LARGE SCALE GENOMIC DNA]</scope>
    <source>
        <strain evidence="2 3">A32-1</strain>
    </source>
</reference>
<dbReference type="Proteomes" id="UP000594480">
    <property type="component" value="Chromosome"/>
</dbReference>
<protein>
    <recommendedName>
        <fullName evidence="1">DUF1023 domain-containing protein</fullName>
    </recommendedName>
</protein>
<dbReference type="SUPFAM" id="SSF53474">
    <property type="entry name" value="alpha/beta-Hydrolases"/>
    <property type="match status" value="1"/>
</dbReference>
<dbReference type="AlphaFoldDB" id="A0A7S8MXY3"/>
<gene>
    <name evidence="2" type="ORF">IT882_02295</name>
</gene>
<dbReference type="EMBL" id="CP064760">
    <property type="protein sequence ID" value="QPE04973.1"/>
    <property type="molecule type" value="Genomic_DNA"/>
</dbReference>
<dbReference type="InterPro" id="IPR010427">
    <property type="entry name" value="DUF1023"/>
</dbReference>